<keyword evidence="2" id="KW-1185">Reference proteome</keyword>
<accession>A0A2I0WYX8</accession>
<dbReference type="InterPro" id="IPR040256">
    <property type="entry name" value="At4g02000-like"/>
</dbReference>
<organism evidence="1 2">
    <name type="scientific">Dendrobium catenatum</name>
    <dbReference type="NCBI Taxonomy" id="906689"/>
    <lineage>
        <taxon>Eukaryota</taxon>
        <taxon>Viridiplantae</taxon>
        <taxon>Streptophyta</taxon>
        <taxon>Embryophyta</taxon>
        <taxon>Tracheophyta</taxon>
        <taxon>Spermatophyta</taxon>
        <taxon>Magnoliopsida</taxon>
        <taxon>Liliopsida</taxon>
        <taxon>Asparagales</taxon>
        <taxon>Orchidaceae</taxon>
        <taxon>Epidendroideae</taxon>
        <taxon>Malaxideae</taxon>
        <taxon>Dendrobiinae</taxon>
        <taxon>Dendrobium</taxon>
    </lineage>
</organism>
<reference evidence="1 2" key="2">
    <citation type="journal article" date="2017" name="Nature">
        <title>The Apostasia genome and the evolution of orchids.</title>
        <authorList>
            <person name="Zhang G.Q."/>
            <person name="Liu K.W."/>
            <person name="Li Z."/>
            <person name="Lohaus R."/>
            <person name="Hsiao Y.Y."/>
            <person name="Niu S.C."/>
            <person name="Wang J.Y."/>
            <person name="Lin Y.C."/>
            <person name="Xu Q."/>
            <person name="Chen L.J."/>
            <person name="Yoshida K."/>
            <person name="Fujiwara S."/>
            <person name="Wang Z.W."/>
            <person name="Zhang Y.Q."/>
            <person name="Mitsuda N."/>
            <person name="Wang M."/>
            <person name="Liu G.H."/>
            <person name="Pecoraro L."/>
            <person name="Huang H.X."/>
            <person name="Xiao X.J."/>
            <person name="Lin M."/>
            <person name="Wu X.Y."/>
            <person name="Wu W.L."/>
            <person name="Chen Y.Y."/>
            <person name="Chang S.B."/>
            <person name="Sakamoto S."/>
            <person name="Ohme-Takagi M."/>
            <person name="Yagi M."/>
            <person name="Zeng S.J."/>
            <person name="Shen C.Y."/>
            <person name="Yeh C.M."/>
            <person name="Luo Y.B."/>
            <person name="Tsai W.C."/>
            <person name="Van de Peer Y."/>
            <person name="Liu Z.J."/>
        </authorList>
    </citation>
    <scope>NUCLEOTIDE SEQUENCE [LARGE SCALE GENOMIC DNA]</scope>
    <source>
        <tissue evidence="1">The whole plant</tissue>
    </source>
</reference>
<dbReference type="EMBL" id="KZ502309">
    <property type="protein sequence ID" value="PKU80847.1"/>
    <property type="molecule type" value="Genomic_DNA"/>
</dbReference>
<protein>
    <submittedName>
        <fullName evidence="1">Uncharacterized protein</fullName>
    </submittedName>
</protein>
<dbReference type="AlphaFoldDB" id="A0A2I0WYX8"/>
<sequence>MRVLKWTPFFDVKEESPIVPIWISFLNLRLHFFNPKVLHALGAIFGRPLQTDQATATRTRPLVARVLVEVDISKNHAKEIWVGSKAYGYLQKVEFEKVSDFCHHCKMHGHVVSECFKLHHDLKKQPYASLDKGKKLRKIAVLMNKICFLILMLL</sequence>
<dbReference type="PANTHER" id="PTHR31286">
    <property type="entry name" value="GLYCINE-RICH CELL WALL STRUCTURAL PROTEIN 1.8-LIKE"/>
    <property type="match status" value="1"/>
</dbReference>
<proteinExistence type="predicted"/>
<dbReference type="PANTHER" id="PTHR31286:SF179">
    <property type="entry name" value="RNASE H TYPE-1 DOMAIN-CONTAINING PROTEIN"/>
    <property type="match status" value="1"/>
</dbReference>
<dbReference type="Proteomes" id="UP000233837">
    <property type="component" value="Unassembled WGS sequence"/>
</dbReference>
<name>A0A2I0WYX8_9ASPA</name>
<evidence type="ECO:0000313" key="2">
    <source>
        <dbReference type="Proteomes" id="UP000233837"/>
    </source>
</evidence>
<evidence type="ECO:0000313" key="1">
    <source>
        <dbReference type="EMBL" id="PKU80847.1"/>
    </source>
</evidence>
<reference evidence="1 2" key="1">
    <citation type="journal article" date="2016" name="Sci. Rep.">
        <title>The Dendrobium catenatum Lindl. genome sequence provides insights into polysaccharide synthase, floral development and adaptive evolution.</title>
        <authorList>
            <person name="Zhang G.Q."/>
            <person name="Xu Q."/>
            <person name="Bian C."/>
            <person name="Tsai W.C."/>
            <person name="Yeh C.M."/>
            <person name="Liu K.W."/>
            <person name="Yoshida K."/>
            <person name="Zhang L.S."/>
            <person name="Chang S.B."/>
            <person name="Chen F."/>
            <person name="Shi Y."/>
            <person name="Su Y.Y."/>
            <person name="Zhang Y.Q."/>
            <person name="Chen L.J."/>
            <person name="Yin Y."/>
            <person name="Lin M."/>
            <person name="Huang H."/>
            <person name="Deng H."/>
            <person name="Wang Z.W."/>
            <person name="Zhu S.L."/>
            <person name="Zhao X."/>
            <person name="Deng C."/>
            <person name="Niu S.C."/>
            <person name="Huang J."/>
            <person name="Wang M."/>
            <person name="Liu G.H."/>
            <person name="Yang H.J."/>
            <person name="Xiao X.J."/>
            <person name="Hsiao Y.Y."/>
            <person name="Wu W.L."/>
            <person name="Chen Y.Y."/>
            <person name="Mitsuda N."/>
            <person name="Ohme-Takagi M."/>
            <person name="Luo Y.B."/>
            <person name="Van de Peer Y."/>
            <person name="Liu Z.J."/>
        </authorList>
    </citation>
    <scope>NUCLEOTIDE SEQUENCE [LARGE SCALE GENOMIC DNA]</scope>
    <source>
        <tissue evidence="1">The whole plant</tissue>
    </source>
</reference>
<gene>
    <name evidence="1" type="ORF">MA16_Dca009258</name>
</gene>